<keyword evidence="3 10" id="KW-0238">DNA-binding</keyword>
<evidence type="ECO:0000256" key="2">
    <source>
        <dbReference type="ARBA" id="ARBA00023015"/>
    </source>
</evidence>
<dbReference type="InterPro" id="IPR009057">
    <property type="entry name" value="Homeodomain-like_sf"/>
</dbReference>
<dbReference type="EMBL" id="AP019303">
    <property type="protein sequence ID" value="BBH08119.1"/>
    <property type="molecule type" value="Genomic_DNA"/>
</dbReference>
<proteinExistence type="predicted"/>
<dbReference type="InterPro" id="IPR017884">
    <property type="entry name" value="SANT_dom"/>
</dbReference>
<evidence type="ECO:0000259" key="9">
    <source>
        <dbReference type="PROSITE" id="PS51294"/>
    </source>
</evidence>
<sequence>MYNKPFLYNLGFKRTKQLPTIIPPRELDLNLPPPDNYSSSSKSPAPTAMATPAASGSNSMSLQKLDKYTSLFFPLEASSDERSAKTTPPVEPEMPVSLRALAEEPKPIKISLALPEFERDNEMEEEELNLELTLLGFQNEICMKEGREREMTNDLFGVAIITPYVSTGPLCYPSRFSNNLSRPPQPEKPNDDQWTFDENKRFENALTELNLDAPYLFQKIRTRVPEKTVAQVKNHFEALFEDILMIESGHIAVPEYNKISIESKVTTKPFRRKRTPWTKHEHKLFLKGLEQYGKGDWRSISRFCVVTRTPTQVASHAQKYFLRVNQP</sequence>
<dbReference type="NCBIfam" id="TIGR01557">
    <property type="entry name" value="myb_SHAQKYF"/>
    <property type="match status" value="1"/>
</dbReference>
<dbReference type="SUPFAM" id="SSF46689">
    <property type="entry name" value="Homeodomain-like"/>
    <property type="match status" value="2"/>
</dbReference>
<keyword evidence="2" id="KW-0805">Transcription regulation</keyword>
<feature type="domain" description="HTH myb-type" evidence="9">
    <location>
        <begin position="271"/>
        <end position="325"/>
    </location>
</feature>
<dbReference type="PROSITE" id="PS51294">
    <property type="entry name" value="HTH_MYB"/>
    <property type="match status" value="1"/>
</dbReference>
<evidence type="ECO:0000256" key="4">
    <source>
        <dbReference type="ARBA" id="ARBA00023163"/>
    </source>
</evidence>
<keyword evidence="4" id="KW-0804">Transcription</keyword>
<evidence type="ECO:0000259" key="7">
    <source>
        <dbReference type="PROSITE" id="PS50090"/>
    </source>
</evidence>
<dbReference type="SMART" id="SM00717">
    <property type="entry name" value="SANT"/>
    <property type="match status" value="2"/>
</dbReference>
<keyword evidence="10" id="KW-0371">Homeobox</keyword>
<dbReference type="Pfam" id="PF00249">
    <property type="entry name" value="Myb_DNA-binding"/>
    <property type="match status" value="1"/>
</dbReference>
<gene>
    <name evidence="10" type="ORF">Prudu_020228</name>
</gene>
<evidence type="ECO:0000256" key="6">
    <source>
        <dbReference type="SAM" id="MobiDB-lite"/>
    </source>
</evidence>
<organism evidence="10">
    <name type="scientific">Prunus dulcis</name>
    <name type="common">Almond</name>
    <name type="synonym">Amygdalus dulcis</name>
    <dbReference type="NCBI Taxonomy" id="3755"/>
    <lineage>
        <taxon>Eukaryota</taxon>
        <taxon>Viridiplantae</taxon>
        <taxon>Streptophyta</taxon>
        <taxon>Embryophyta</taxon>
        <taxon>Tracheophyta</taxon>
        <taxon>Spermatophyta</taxon>
        <taxon>Magnoliopsida</taxon>
        <taxon>eudicotyledons</taxon>
        <taxon>Gunneridae</taxon>
        <taxon>Pentapetalae</taxon>
        <taxon>rosids</taxon>
        <taxon>fabids</taxon>
        <taxon>Rosales</taxon>
        <taxon>Rosaceae</taxon>
        <taxon>Amygdaloideae</taxon>
        <taxon>Amygdaleae</taxon>
        <taxon>Prunus</taxon>
    </lineage>
</organism>
<evidence type="ECO:0000256" key="5">
    <source>
        <dbReference type="ARBA" id="ARBA00023242"/>
    </source>
</evidence>
<reference evidence="10" key="1">
    <citation type="journal article" date="2019" name="Science">
        <title>Mutation of a bHLH transcription factor allowed almond domestication.</title>
        <authorList>
            <person name="Sanchez-Perez R."/>
            <person name="Pavan S."/>
            <person name="Mazzeo R."/>
            <person name="Moldovan C."/>
            <person name="Aiese Cigliano R."/>
            <person name="Del Cueto J."/>
            <person name="Ricciardi F."/>
            <person name="Lotti C."/>
            <person name="Ricciardi L."/>
            <person name="Dicenta F."/>
            <person name="Lopez-Marques R.L."/>
            <person name="Lindberg Moller B."/>
        </authorList>
    </citation>
    <scope>NUCLEOTIDE SEQUENCE</scope>
</reference>
<feature type="compositionally biased region" description="Low complexity" evidence="6">
    <location>
        <begin position="36"/>
        <end position="57"/>
    </location>
</feature>
<accession>A0A4Y1RUS2</accession>
<feature type="region of interest" description="Disordered" evidence="6">
    <location>
        <begin position="23"/>
        <end position="59"/>
    </location>
</feature>
<dbReference type="GO" id="GO:0005634">
    <property type="term" value="C:nucleus"/>
    <property type="evidence" value="ECO:0007669"/>
    <property type="project" value="UniProtKB-SubCell"/>
</dbReference>
<protein>
    <submittedName>
        <fullName evidence="10">Duplicated homeodomain-like superfamily protein</fullName>
    </submittedName>
</protein>
<keyword evidence="5" id="KW-0539">Nucleus</keyword>
<dbReference type="GO" id="GO:0003677">
    <property type="term" value="F:DNA binding"/>
    <property type="evidence" value="ECO:0007669"/>
    <property type="project" value="UniProtKB-KW"/>
</dbReference>
<dbReference type="InterPro" id="IPR001005">
    <property type="entry name" value="SANT/Myb"/>
</dbReference>
<feature type="domain" description="SANT" evidence="8">
    <location>
        <begin position="277"/>
        <end position="325"/>
    </location>
</feature>
<dbReference type="PANTHER" id="PTHR44042">
    <property type="entry name" value="DUPLICATED HOMEODOMAIN-LIKE SUPERFAMILY PROTEIN-RELATED"/>
    <property type="match status" value="1"/>
</dbReference>
<feature type="region of interest" description="Disordered" evidence="6">
    <location>
        <begin position="176"/>
        <end position="195"/>
    </location>
</feature>
<dbReference type="InterPro" id="IPR017930">
    <property type="entry name" value="Myb_dom"/>
</dbReference>
<dbReference type="PROSITE" id="PS50090">
    <property type="entry name" value="MYB_LIKE"/>
    <property type="match status" value="1"/>
</dbReference>
<evidence type="ECO:0000256" key="1">
    <source>
        <dbReference type="ARBA" id="ARBA00004123"/>
    </source>
</evidence>
<evidence type="ECO:0000259" key="8">
    <source>
        <dbReference type="PROSITE" id="PS51293"/>
    </source>
</evidence>
<evidence type="ECO:0000313" key="10">
    <source>
        <dbReference type="EMBL" id="BBH08119.1"/>
    </source>
</evidence>
<dbReference type="AlphaFoldDB" id="A0A4Y1RUS2"/>
<name>A0A4Y1RUS2_PRUDU</name>
<comment type="subcellular location">
    <subcellularLocation>
        <location evidence="1">Nucleus</location>
    </subcellularLocation>
</comment>
<dbReference type="PROSITE" id="PS51293">
    <property type="entry name" value="SANT"/>
    <property type="match status" value="1"/>
</dbReference>
<feature type="domain" description="Myb-like" evidence="7">
    <location>
        <begin position="269"/>
        <end position="321"/>
    </location>
</feature>
<dbReference type="FunFam" id="1.10.10.60:FF:000009">
    <property type="entry name" value="transcription factor MYB1R1"/>
    <property type="match status" value="1"/>
</dbReference>
<dbReference type="InterPro" id="IPR006447">
    <property type="entry name" value="Myb_dom_plants"/>
</dbReference>
<dbReference type="CDD" id="cd00167">
    <property type="entry name" value="SANT"/>
    <property type="match status" value="2"/>
</dbReference>
<dbReference type="PANTHER" id="PTHR44042:SF54">
    <property type="entry name" value="MYB-LIKE DNA-BINDING DOMAIN, SHAQKYF CLASS PROTEIN"/>
    <property type="match status" value="1"/>
</dbReference>
<dbReference type="Gene3D" id="1.10.10.60">
    <property type="entry name" value="Homeodomain-like"/>
    <property type="match status" value="2"/>
</dbReference>
<evidence type="ECO:0000256" key="3">
    <source>
        <dbReference type="ARBA" id="ARBA00023125"/>
    </source>
</evidence>